<keyword evidence="2" id="KW-1185">Reference proteome</keyword>
<dbReference type="AlphaFoldDB" id="T1GDW0"/>
<name>T1GDW0_MEGSC</name>
<dbReference type="Proteomes" id="UP000015102">
    <property type="component" value="Unassembled WGS sequence"/>
</dbReference>
<reference evidence="1" key="2">
    <citation type="submission" date="2015-06" db="UniProtKB">
        <authorList>
            <consortium name="EnsemblMetazoa"/>
        </authorList>
    </citation>
    <scope>IDENTIFICATION</scope>
</reference>
<evidence type="ECO:0000313" key="2">
    <source>
        <dbReference type="Proteomes" id="UP000015102"/>
    </source>
</evidence>
<dbReference type="HOGENOM" id="CLU_2888330_0_0_1"/>
<dbReference type="EnsemblMetazoa" id="MESCA001511-RA">
    <property type="protein sequence ID" value="MESCA001511-PA"/>
    <property type="gene ID" value="MESCA001511"/>
</dbReference>
<reference evidence="2" key="1">
    <citation type="submission" date="2013-02" db="EMBL/GenBank/DDBJ databases">
        <authorList>
            <person name="Hughes D."/>
        </authorList>
    </citation>
    <scope>NUCLEOTIDE SEQUENCE</scope>
    <source>
        <strain>Durham</strain>
        <strain evidence="2">NC isolate 2 -- Noor lab</strain>
    </source>
</reference>
<sequence length="63" mass="7113">MFAPLNEQYTRRVSAVQRSGTYTGSHPAIEVCSAPFEVAKRSKTWTTTARVVLNMYGQRDIFS</sequence>
<dbReference type="EMBL" id="CAQQ02117559">
    <property type="status" value="NOT_ANNOTATED_CDS"/>
    <property type="molecule type" value="Genomic_DNA"/>
</dbReference>
<proteinExistence type="predicted"/>
<organism evidence="1 2">
    <name type="scientific">Megaselia scalaris</name>
    <name type="common">Humpbacked fly</name>
    <name type="synonym">Phora scalaris</name>
    <dbReference type="NCBI Taxonomy" id="36166"/>
    <lineage>
        <taxon>Eukaryota</taxon>
        <taxon>Metazoa</taxon>
        <taxon>Ecdysozoa</taxon>
        <taxon>Arthropoda</taxon>
        <taxon>Hexapoda</taxon>
        <taxon>Insecta</taxon>
        <taxon>Pterygota</taxon>
        <taxon>Neoptera</taxon>
        <taxon>Endopterygota</taxon>
        <taxon>Diptera</taxon>
        <taxon>Brachycera</taxon>
        <taxon>Muscomorpha</taxon>
        <taxon>Platypezoidea</taxon>
        <taxon>Phoridae</taxon>
        <taxon>Megaseliini</taxon>
        <taxon>Megaselia</taxon>
    </lineage>
</organism>
<protein>
    <submittedName>
        <fullName evidence="1">Uncharacterized protein</fullName>
    </submittedName>
</protein>
<dbReference type="EMBL" id="CAQQ02117560">
    <property type="status" value="NOT_ANNOTATED_CDS"/>
    <property type="molecule type" value="Genomic_DNA"/>
</dbReference>
<accession>T1GDW0</accession>
<evidence type="ECO:0000313" key="1">
    <source>
        <dbReference type="EnsemblMetazoa" id="MESCA001511-PA"/>
    </source>
</evidence>